<keyword evidence="2" id="KW-0547">Nucleotide-binding</keyword>
<keyword evidence="3" id="KW-0067">ATP-binding</keyword>
<dbReference type="GO" id="GO:0005524">
    <property type="term" value="F:ATP binding"/>
    <property type="evidence" value="ECO:0007669"/>
    <property type="project" value="UniProtKB-KW"/>
</dbReference>
<dbReference type="InterPro" id="IPR051046">
    <property type="entry name" value="MurCDEF_CellWall_CoF430Synth"/>
</dbReference>
<dbReference type="InterPro" id="IPR013221">
    <property type="entry name" value="Mur_ligase_cen"/>
</dbReference>
<dbReference type="GO" id="GO:0047480">
    <property type="term" value="F:UDP-N-acetylmuramoyl-tripeptide-D-alanyl-D-alanine ligase activity"/>
    <property type="evidence" value="ECO:0007669"/>
    <property type="project" value="UniProtKB-EC"/>
</dbReference>
<name>A0A5J4PS65_9ZZZZ</name>
<dbReference type="EC" id="6.3.2.10" evidence="5"/>
<feature type="domain" description="Mur ligase central" evidence="4">
    <location>
        <begin position="118"/>
        <end position="179"/>
    </location>
</feature>
<comment type="caution">
    <text evidence="5">The sequence shown here is derived from an EMBL/GenBank/DDBJ whole genome shotgun (WGS) entry which is preliminary data.</text>
</comment>
<dbReference type="Gene3D" id="3.40.1190.10">
    <property type="entry name" value="Mur-like, catalytic domain"/>
    <property type="match status" value="1"/>
</dbReference>
<gene>
    <name evidence="5" type="ORF">EZS27_037367</name>
</gene>
<organism evidence="5">
    <name type="scientific">termite gut metagenome</name>
    <dbReference type="NCBI Taxonomy" id="433724"/>
    <lineage>
        <taxon>unclassified sequences</taxon>
        <taxon>metagenomes</taxon>
        <taxon>organismal metagenomes</taxon>
    </lineage>
</organism>
<dbReference type="AlphaFoldDB" id="A0A5J4PS65"/>
<sequence>MSYAIEEITKLIEAKRVGNTGTTISWLLTDSRSLCFPEETLFFALHTQRNDGLHYISELYARGVRNFVITLSKPEKAEDIVFSDFPDSNFLLVSNPLKALQRLAEKHRNRFQIPVIGITGSNGKTVVKEWLHQLLAPERNIVRSPRSYNSQIGVPLSVWQLNENADLAIFEGGISQPGEMR</sequence>
<protein>
    <submittedName>
        <fullName evidence="5">UDP-N-acetylmuramoyl-tripeptide--D-alanyl-D-alanine ligase</fullName>
        <ecNumber evidence="5">6.3.2.10</ecNumber>
    </submittedName>
</protein>
<evidence type="ECO:0000259" key="4">
    <source>
        <dbReference type="Pfam" id="PF08245"/>
    </source>
</evidence>
<dbReference type="EMBL" id="SNRY01006903">
    <property type="protein sequence ID" value="KAA6311519.1"/>
    <property type="molecule type" value="Genomic_DNA"/>
</dbReference>
<evidence type="ECO:0000256" key="1">
    <source>
        <dbReference type="ARBA" id="ARBA00022598"/>
    </source>
</evidence>
<feature type="non-terminal residue" evidence="5">
    <location>
        <position position="181"/>
    </location>
</feature>
<dbReference type="Gene3D" id="3.40.1390.10">
    <property type="entry name" value="MurE/MurF, N-terminal domain"/>
    <property type="match status" value="1"/>
</dbReference>
<dbReference type="Pfam" id="PF08245">
    <property type="entry name" value="Mur_ligase_M"/>
    <property type="match status" value="1"/>
</dbReference>
<evidence type="ECO:0000256" key="2">
    <source>
        <dbReference type="ARBA" id="ARBA00022741"/>
    </source>
</evidence>
<dbReference type="InterPro" id="IPR035911">
    <property type="entry name" value="MurE/MurF_N"/>
</dbReference>
<accession>A0A5J4PS65</accession>
<dbReference type="SUPFAM" id="SSF53623">
    <property type="entry name" value="MurD-like peptide ligases, catalytic domain"/>
    <property type="match status" value="1"/>
</dbReference>
<evidence type="ECO:0000313" key="5">
    <source>
        <dbReference type="EMBL" id="KAA6311519.1"/>
    </source>
</evidence>
<proteinExistence type="predicted"/>
<dbReference type="PANTHER" id="PTHR43024">
    <property type="entry name" value="UDP-N-ACETYLMURAMOYL-TRIPEPTIDE--D-ALANYL-D-ALANINE LIGASE"/>
    <property type="match status" value="1"/>
</dbReference>
<dbReference type="InterPro" id="IPR036565">
    <property type="entry name" value="Mur-like_cat_sf"/>
</dbReference>
<dbReference type="PANTHER" id="PTHR43024:SF1">
    <property type="entry name" value="UDP-N-ACETYLMURAMOYL-TRIPEPTIDE--D-ALANYL-D-ALANINE LIGASE"/>
    <property type="match status" value="1"/>
</dbReference>
<evidence type="ECO:0000256" key="3">
    <source>
        <dbReference type="ARBA" id="ARBA00022840"/>
    </source>
</evidence>
<reference evidence="5" key="1">
    <citation type="submission" date="2019-03" db="EMBL/GenBank/DDBJ databases">
        <title>Single cell metagenomics reveals metabolic interactions within the superorganism composed of flagellate Streblomastix strix and complex community of Bacteroidetes bacteria on its surface.</title>
        <authorList>
            <person name="Treitli S.C."/>
            <person name="Kolisko M."/>
            <person name="Husnik F."/>
            <person name="Keeling P."/>
            <person name="Hampl V."/>
        </authorList>
    </citation>
    <scope>NUCLEOTIDE SEQUENCE</scope>
    <source>
        <strain evidence="5">STM</strain>
    </source>
</reference>
<keyword evidence="1 5" id="KW-0436">Ligase</keyword>
<dbReference type="SUPFAM" id="SSF63418">
    <property type="entry name" value="MurE/MurF N-terminal domain"/>
    <property type="match status" value="1"/>
</dbReference>